<dbReference type="AlphaFoldDB" id="A0A7K1FSF9"/>
<dbReference type="Pfam" id="PF22685">
    <property type="entry name" value="Gal80p_C-like"/>
    <property type="match status" value="1"/>
</dbReference>
<dbReference type="GO" id="GO:0016491">
    <property type="term" value="F:oxidoreductase activity"/>
    <property type="evidence" value="ECO:0007669"/>
    <property type="project" value="UniProtKB-KW"/>
</dbReference>
<dbReference type="EMBL" id="WLYK01000013">
    <property type="protein sequence ID" value="MTD17087.1"/>
    <property type="molecule type" value="Genomic_DNA"/>
</dbReference>
<dbReference type="Pfam" id="PF01408">
    <property type="entry name" value="GFO_IDH_MocA"/>
    <property type="match status" value="1"/>
</dbReference>
<sequence length="375" mass="38121">MVLRDHLRPGHRPTDRRLTSLGVGVIGASPHGSWAARSHIPAIAAVPGLHLAAVCTSRSNSAREAAEAYGVPAFTDPNDLAGHPEVDLVVVAVNVPTHVDLVGAAVRAGRPVYCEWPLGVTTAQAVTIADSTGDLPTAVGLQARSAPALRHAAALLAEGAIGDLESVSATAFSSRGAHRVADGKRYLFDAATGANLLTIEGGHLLDALFLLCGEPVELTGRALVRRPEVADDTGRALTVSAPDTVTVAAALPGGAPLTAHLAQGSTALHRTEIVLLGSDGALTIRTTAPGGIQMAPLELHLARGRIAAPEPVTIPAGMTSTTAAVDLPATAVNVAEALAGFAAVLHGRQHPASPPDFGHAVTRHRSLDLVAPPAG</sequence>
<keyword evidence="5" id="KW-1185">Reference proteome</keyword>
<evidence type="ECO:0000313" key="5">
    <source>
        <dbReference type="Proteomes" id="UP000460221"/>
    </source>
</evidence>
<dbReference type="InterPro" id="IPR055080">
    <property type="entry name" value="Gal80p-like_C"/>
</dbReference>
<dbReference type="InterPro" id="IPR050463">
    <property type="entry name" value="Gfo/Idh/MocA_oxidrdct_glycsds"/>
</dbReference>
<dbReference type="InterPro" id="IPR036291">
    <property type="entry name" value="NAD(P)-bd_dom_sf"/>
</dbReference>
<feature type="domain" description="Gfo/Idh/MocA-like oxidoreductase N-terminal" evidence="2">
    <location>
        <begin position="22"/>
        <end position="129"/>
    </location>
</feature>
<proteinExistence type="predicted"/>
<protein>
    <submittedName>
        <fullName evidence="4">Gfo/Idh/MocA family oxidoreductase</fullName>
    </submittedName>
</protein>
<dbReference type="SUPFAM" id="SSF55347">
    <property type="entry name" value="Glyceraldehyde-3-phosphate dehydrogenase-like, C-terminal domain"/>
    <property type="match status" value="1"/>
</dbReference>
<feature type="domain" description="Gal80p-like C-terminal" evidence="3">
    <location>
        <begin position="147"/>
        <end position="285"/>
    </location>
</feature>
<evidence type="ECO:0000259" key="3">
    <source>
        <dbReference type="Pfam" id="PF22685"/>
    </source>
</evidence>
<dbReference type="GO" id="GO:0000166">
    <property type="term" value="F:nucleotide binding"/>
    <property type="evidence" value="ECO:0007669"/>
    <property type="project" value="InterPro"/>
</dbReference>
<comment type="caution">
    <text evidence="4">The sequence shown here is derived from an EMBL/GenBank/DDBJ whole genome shotgun (WGS) entry which is preliminary data.</text>
</comment>
<dbReference type="PANTHER" id="PTHR43818:SF11">
    <property type="entry name" value="BCDNA.GH03377"/>
    <property type="match status" value="1"/>
</dbReference>
<organism evidence="4 5">
    <name type="scientific">Nakamurella alba</name>
    <dbReference type="NCBI Taxonomy" id="2665158"/>
    <lineage>
        <taxon>Bacteria</taxon>
        <taxon>Bacillati</taxon>
        <taxon>Actinomycetota</taxon>
        <taxon>Actinomycetes</taxon>
        <taxon>Nakamurellales</taxon>
        <taxon>Nakamurellaceae</taxon>
        <taxon>Nakamurella</taxon>
    </lineage>
</organism>
<dbReference type="InterPro" id="IPR000683">
    <property type="entry name" value="Gfo/Idh/MocA-like_OxRdtase_N"/>
</dbReference>
<dbReference type="PANTHER" id="PTHR43818">
    <property type="entry name" value="BCDNA.GH03377"/>
    <property type="match status" value="1"/>
</dbReference>
<evidence type="ECO:0000259" key="2">
    <source>
        <dbReference type="Pfam" id="PF01408"/>
    </source>
</evidence>
<gene>
    <name evidence="4" type="ORF">GIS00_24430</name>
</gene>
<evidence type="ECO:0000313" key="4">
    <source>
        <dbReference type="EMBL" id="MTD17087.1"/>
    </source>
</evidence>
<dbReference type="Proteomes" id="UP000460221">
    <property type="component" value="Unassembled WGS sequence"/>
</dbReference>
<dbReference type="SUPFAM" id="SSF51735">
    <property type="entry name" value="NAD(P)-binding Rossmann-fold domains"/>
    <property type="match status" value="1"/>
</dbReference>
<dbReference type="Gene3D" id="3.40.50.720">
    <property type="entry name" value="NAD(P)-binding Rossmann-like Domain"/>
    <property type="match status" value="1"/>
</dbReference>
<name>A0A7K1FSF9_9ACTN</name>
<evidence type="ECO:0000256" key="1">
    <source>
        <dbReference type="ARBA" id="ARBA00023002"/>
    </source>
</evidence>
<dbReference type="Gene3D" id="3.30.360.10">
    <property type="entry name" value="Dihydrodipicolinate Reductase, domain 2"/>
    <property type="match status" value="1"/>
</dbReference>
<accession>A0A7K1FSF9</accession>
<reference evidence="4 5" key="1">
    <citation type="submission" date="2019-11" db="EMBL/GenBank/DDBJ databases">
        <authorList>
            <person name="Jiang L.-Q."/>
        </authorList>
    </citation>
    <scope>NUCLEOTIDE SEQUENCE [LARGE SCALE GENOMIC DNA]</scope>
    <source>
        <strain evidence="4 5">YIM 132087</strain>
    </source>
</reference>
<keyword evidence="1" id="KW-0560">Oxidoreductase</keyword>